<sequence>MNIFLFRIKIEKYSVNNINTINTLIVFYTTNRSCFKMSLVKPNVLKKSCFKKTCKSKGKGKSKGISWGTNDIHFISPRKIVITIPCGFLTKQELGTIQTGEGIEATIIEDTRIPCLPITESRIWKRRHKTKQPISGSTN</sequence>
<dbReference type="AlphaFoldDB" id="A0A6C0EG27"/>
<organism evidence="1">
    <name type="scientific">viral metagenome</name>
    <dbReference type="NCBI Taxonomy" id="1070528"/>
    <lineage>
        <taxon>unclassified sequences</taxon>
        <taxon>metagenomes</taxon>
        <taxon>organismal metagenomes</taxon>
    </lineage>
</organism>
<evidence type="ECO:0000313" key="1">
    <source>
        <dbReference type="EMBL" id="QHT27878.1"/>
    </source>
</evidence>
<proteinExistence type="predicted"/>
<dbReference type="EMBL" id="MN738844">
    <property type="protein sequence ID" value="QHT27878.1"/>
    <property type="molecule type" value="Genomic_DNA"/>
</dbReference>
<protein>
    <submittedName>
        <fullName evidence="1">Uncharacterized protein</fullName>
    </submittedName>
</protein>
<accession>A0A6C0EG27</accession>
<name>A0A6C0EG27_9ZZZZ</name>
<reference evidence="1" key="1">
    <citation type="journal article" date="2020" name="Nature">
        <title>Giant virus diversity and host interactions through global metagenomics.</title>
        <authorList>
            <person name="Schulz F."/>
            <person name="Roux S."/>
            <person name="Paez-Espino D."/>
            <person name="Jungbluth S."/>
            <person name="Walsh D.A."/>
            <person name="Denef V.J."/>
            <person name="McMahon K.D."/>
            <person name="Konstantinidis K.T."/>
            <person name="Eloe-Fadrosh E.A."/>
            <person name="Kyrpides N.C."/>
            <person name="Woyke T."/>
        </authorList>
    </citation>
    <scope>NUCLEOTIDE SEQUENCE</scope>
    <source>
        <strain evidence="1">GVMAG-M-3300000115-19</strain>
    </source>
</reference>